<dbReference type="EMBL" id="LCPW01000002">
    <property type="protein sequence ID" value="KKW06197.1"/>
    <property type="molecule type" value="Genomic_DNA"/>
</dbReference>
<evidence type="ECO:0008006" key="3">
    <source>
        <dbReference type="Google" id="ProtNLM"/>
    </source>
</evidence>
<evidence type="ECO:0000313" key="1">
    <source>
        <dbReference type="EMBL" id="KKW06197.1"/>
    </source>
</evidence>
<organism evidence="1 2">
    <name type="scientific">candidate division CPR1 bacterium GW2011_GWC1_49_13</name>
    <dbReference type="NCBI Taxonomy" id="1618342"/>
    <lineage>
        <taxon>Bacteria</taxon>
        <taxon>candidate division CPR1</taxon>
    </lineage>
</organism>
<protein>
    <recommendedName>
        <fullName evidence="3">Nodulation protein NoeA-related protein</fullName>
    </recommendedName>
</protein>
<dbReference type="AlphaFoldDB" id="A0A0G1XUE2"/>
<gene>
    <name evidence="1" type="ORF">UY40_C0002G0047</name>
</gene>
<proteinExistence type="predicted"/>
<name>A0A0G1XUE2_9BACT</name>
<evidence type="ECO:0000313" key="2">
    <source>
        <dbReference type="Proteomes" id="UP000034119"/>
    </source>
</evidence>
<reference evidence="1 2" key="1">
    <citation type="journal article" date="2015" name="Nature">
        <title>rRNA introns, odd ribosomes, and small enigmatic genomes across a large radiation of phyla.</title>
        <authorList>
            <person name="Brown C.T."/>
            <person name="Hug L.A."/>
            <person name="Thomas B.C."/>
            <person name="Sharon I."/>
            <person name="Castelle C.J."/>
            <person name="Singh A."/>
            <person name="Wilkins M.J."/>
            <person name="Williams K.H."/>
            <person name="Banfield J.F."/>
        </authorList>
    </citation>
    <scope>NUCLEOTIDE SEQUENCE [LARGE SCALE GENOMIC DNA]</scope>
</reference>
<dbReference type="STRING" id="1618342.UY40_C0002G0047"/>
<accession>A0A0G1XUE2</accession>
<dbReference type="Gene3D" id="3.40.50.150">
    <property type="entry name" value="Vaccinia Virus protein VP39"/>
    <property type="match status" value="1"/>
</dbReference>
<dbReference type="SUPFAM" id="SSF53335">
    <property type="entry name" value="S-adenosyl-L-methionine-dependent methyltransferases"/>
    <property type="match status" value="1"/>
</dbReference>
<comment type="caution">
    <text evidence="1">The sequence shown here is derived from an EMBL/GenBank/DDBJ whole genome shotgun (WGS) entry which is preliminary data.</text>
</comment>
<dbReference type="Proteomes" id="UP000034119">
    <property type="component" value="Unassembled WGS sequence"/>
</dbReference>
<sequence length="422" mass="47939">MEKSGLVKELTRQGLLVTFKKKGLGMAQTKEAFEVLEPQPVPFISYPYEWSFSQLKDAALVTLKIQKIAVEHEMSLKDASAYNIQFQEGKPVLIDTLSFEKYEEKPWVAYRQFCQHFLAPLALASYTDIRLTQLMRVHIDGIPLDLAARLLPAKAKLKPAILMHIYLHSKTQVMFADRGATSQVQREVRLEKGHLLALINGLEGAVSGLQWKPQGTEWGNYYQSTNYSRKSFRQKAEIVEKFIRQANPQLVWDLGANTGEFSRVAARKAKLVVSSDIDPAAVELNYRQVRGEGEKKILPLVLDLTNPSGGLGWGNAERMSFLERGPADTVIALALIHHLAISNNLPFKKIAQFMAEAARDYLIIEFVPKEDSQVQRLLSTREDIFSNYNEEDFEKEFGKFFTISDKEKVKGSKRTLYLLKVR</sequence>
<dbReference type="InterPro" id="IPR029063">
    <property type="entry name" value="SAM-dependent_MTases_sf"/>
</dbReference>
<dbReference type="CDD" id="cd02440">
    <property type="entry name" value="AdoMet_MTases"/>
    <property type="match status" value="1"/>
</dbReference>
<dbReference type="PATRIC" id="fig|1618342.3.peg.94"/>